<keyword evidence="2" id="KW-0274">FAD</keyword>
<name>A0ABR4IFZ2_9EURO</name>
<keyword evidence="1" id="KW-0285">Flavoprotein</keyword>
<dbReference type="InterPro" id="IPR036188">
    <property type="entry name" value="FAD/NAD-bd_sf"/>
</dbReference>
<evidence type="ECO:0000256" key="3">
    <source>
        <dbReference type="ARBA" id="ARBA00023002"/>
    </source>
</evidence>
<protein>
    <recommendedName>
        <fullName evidence="4">FAD-binding domain-containing protein</fullName>
    </recommendedName>
</protein>
<dbReference type="Gene3D" id="3.30.70.2450">
    <property type="match status" value="1"/>
</dbReference>
<dbReference type="PANTHER" id="PTHR43004">
    <property type="entry name" value="TRK SYSTEM POTASSIUM UPTAKE PROTEIN"/>
    <property type="match status" value="1"/>
</dbReference>
<comment type="caution">
    <text evidence="5">The sequence shown here is derived from an EMBL/GenBank/DDBJ whole genome shotgun (WGS) entry which is preliminary data.</text>
</comment>
<evidence type="ECO:0000259" key="4">
    <source>
        <dbReference type="Pfam" id="PF01494"/>
    </source>
</evidence>
<sequence length="405" mass="44928">MSIPFVLVVGAGPSGLLLALMLGKQGIPVQLLEAADSLDDRPRATHYSPPAVYELQRAGVLDDMKAEGAFIPNGACWRKLSGEFLAGVRAPGSSEPNPTPLICLPLNKLSLVLQRHISQLPHVEILYSHKVTSLGQDADKAWVTVETPSGVKTLHAQYIVGCDGANSQIRRSLFGDWEFPGFTWDKQIVATNTYYPFEKHGFDWDSNFVIHPEHWYMAARISNDGLWRVTYGEVGGLTFDELKARQQAKFKALLPGNPDPEDYKIVNFSPYKVHQRLAQRMTVGRFLLAADAAHLCNPFGGLGLTGGIVDVGGLYDCLLGIFSGKADESILDKYDEVRRSKYNEIVNPTSSGNIRLLFEQNPDTALNDSEFLRMCKEAETDPEVGAKMKEGQNALQYDFTQHWRD</sequence>
<dbReference type="SUPFAM" id="SSF51905">
    <property type="entry name" value="FAD/NAD(P)-binding domain"/>
    <property type="match status" value="1"/>
</dbReference>
<keyword evidence="3" id="KW-0560">Oxidoreductase</keyword>
<evidence type="ECO:0000313" key="6">
    <source>
        <dbReference type="Proteomes" id="UP001610335"/>
    </source>
</evidence>
<feature type="domain" description="FAD-binding" evidence="4">
    <location>
        <begin position="6"/>
        <end position="346"/>
    </location>
</feature>
<evidence type="ECO:0000256" key="2">
    <source>
        <dbReference type="ARBA" id="ARBA00022827"/>
    </source>
</evidence>
<dbReference type="EMBL" id="JBFXLS010000034">
    <property type="protein sequence ID" value="KAL2825808.1"/>
    <property type="molecule type" value="Genomic_DNA"/>
</dbReference>
<organism evidence="5 6">
    <name type="scientific">Aspergillus cavernicola</name>
    <dbReference type="NCBI Taxonomy" id="176166"/>
    <lineage>
        <taxon>Eukaryota</taxon>
        <taxon>Fungi</taxon>
        <taxon>Dikarya</taxon>
        <taxon>Ascomycota</taxon>
        <taxon>Pezizomycotina</taxon>
        <taxon>Eurotiomycetes</taxon>
        <taxon>Eurotiomycetidae</taxon>
        <taxon>Eurotiales</taxon>
        <taxon>Aspergillaceae</taxon>
        <taxon>Aspergillus</taxon>
        <taxon>Aspergillus subgen. Nidulantes</taxon>
    </lineage>
</organism>
<dbReference type="Proteomes" id="UP001610335">
    <property type="component" value="Unassembled WGS sequence"/>
</dbReference>
<accession>A0ABR4IFZ2</accession>
<evidence type="ECO:0000313" key="5">
    <source>
        <dbReference type="EMBL" id="KAL2825808.1"/>
    </source>
</evidence>
<gene>
    <name evidence="5" type="ORF">BDW59DRAFT_145926</name>
</gene>
<dbReference type="InterPro" id="IPR050641">
    <property type="entry name" value="RIFMO-like"/>
</dbReference>
<dbReference type="InterPro" id="IPR002938">
    <property type="entry name" value="FAD-bd"/>
</dbReference>
<dbReference type="PANTHER" id="PTHR43004:SF3">
    <property type="entry name" value="P-HYDROXYBENZOATE HYDROXYLASE"/>
    <property type="match status" value="1"/>
</dbReference>
<reference evidence="5 6" key="1">
    <citation type="submission" date="2024-07" db="EMBL/GenBank/DDBJ databases">
        <title>Section-level genome sequencing and comparative genomics of Aspergillus sections Usti and Cavernicolus.</title>
        <authorList>
            <consortium name="Lawrence Berkeley National Laboratory"/>
            <person name="Nybo J.L."/>
            <person name="Vesth T.C."/>
            <person name="Theobald S."/>
            <person name="Frisvad J.C."/>
            <person name="Larsen T.O."/>
            <person name="Kjaerboelling I."/>
            <person name="Rothschild-Mancinelli K."/>
            <person name="Lyhne E.K."/>
            <person name="Kogle M.E."/>
            <person name="Barry K."/>
            <person name="Clum A."/>
            <person name="Na H."/>
            <person name="Ledsgaard L."/>
            <person name="Lin J."/>
            <person name="Lipzen A."/>
            <person name="Kuo A."/>
            <person name="Riley R."/>
            <person name="Mondo S."/>
            <person name="LaButti K."/>
            <person name="Haridas S."/>
            <person name="Pangalinan J."/>
            <person name="Salamov A.A."/>
            <person name="Simmons B.A."/>
            <person name="Magnuson J.K."/>
            <person name="Chen J."/>
            <person name="Drula E."/>
            <person name="Henrissat B."/>
            <person name="Wiebenga A."/>
            <person name="Lubbers R.J."/>
            <person name="Gomes A.C."/>
            <person name="Makela M.R."/>
            <person name="Stajich J."/>
            <person name="Grigoriev I.V."/>
            <person name="Mortensen U.H."/>
            <person name="De vries R.P."/>
            <person name="Baker S.E."/>
            <person name="Andersen M.R."/>
        </authorList>
    </citation>
    <scope>NUCLEOTIDE SEQUENCE [LARGE SCALE GENOMIC DNA]</scope>
    <source>
        <strain evidence="5 6">CBS 600.67</strain>
    </source>
</reference>
<keyword evidence="6" id="KW-1185">Reference proteome</keyword>
<dbReference type="PRINTS" id="PR00420">
    <property type="entry name" value="RNGMNOXGNASE"/>
</dbReference>
<dbReference type="Pfam" id="PF01494">
    <property type="entry name" value="FAD_binding_3"/>
    <property type="match status" value="1"/>
</dbReference>
<evidence type="ECO:0000256" key="1">
    <source>
        <dbReference type="ARBA" id="ARBA00022630"/>
    </source>
</evidence>
<proteinExistence type="predicted"/>
<dbReference type="Gene3D" id="3.50.50.60">
    <property type="entry name" value="FAD/NAD(P)-binding domain"/>
    <property type="match status" value="1"/>
</dbReference>